<feature type="active site" description="Proton acceptor" evidence="4">
    <location>
        <position position="114"/>
    </location>
</feature>
<evidence type="ECO:0000256" key="4">
    <source>
        <dbReference type="PROSITE-ProRule" id="PRU00354"/>
    </source>
</evidence>
<dbReference type="InterPro" id="IPR029063">
    <property type="entry name" value="SAM-dependent_MTases_sf"/>
</dbReference>
<dbReference type="PANTHER" id="PTHR43317">
    <property type="entry name" value="THERMOSPERMINE SYNTHASE ACAULIS5"/>
    <property type="match status" value="1"/>
</dbReference>
<gene>
    <name evidence="6" type="ORF">FRACYDRAFT_184716</name>
</gene>
<keyword evidence="2 4" id="KW-0808">Transferase</keyword>
<dbReference type="GO" id="GO:0006596">
    <property type="term" value="P:polyamine biosynthetic process"/>
    <property type="evidence" value="ECO:0007669"/>
    <property type="project" value="UniProtKB-UniRule"/>
</dbReference>
<dbReference type="SUPFAM" id="SSF53335">
    <property type="entry name" value="S-adenosyl-L-methionine-dependent methyltransferases"/>
    <property type="match status" value="1"/>
</dbReference>
<evidence type="ECO:0000256" key="2">
    <source>
        <dbReference type="ARBA" id="ARBA00022679"/>
    </source>
</evidence>
<dbReference type="Gene3D" id="3.40.50.150">
    <property type="entry name" value="Vaccinia Virus protein VP39"/>
    <property type="match status" value="1"/>
</dbReference>
<dbReference type="PROSITE" id="PS51006">
    <property type="entry name" value="PABS_2"/>
    <property type="match status" value="1"/>
</dbReference>
<dbReference type="InterPro" id="IPR030374">
    <property type="entry name" value="PABS"/>
</dbReference>
<dbReference type="GO" id="GO:0008168">
    <property type="term" value="F:methyltransferase activity"/>
    <property type="evidence" value="ECO:0007669"/>
    <property type="project" value="UniProtKB-KW"/>
</dbReference>
<name>A0A1E7FGD6_9STRA</name>
<dbReference type="KEGG" id="fcy:FRACYDRAFT_184716"/>
<evidence type="ECO:0000256" key="3">
    <source>
        <dbReference type="ARBA" id="ARBA00023115"/>
    </source>
</evidence>
<reference evidence="6 7" key="1">
    <citation type="submission" date="2016-09" db="EMBL/GenBank/DDBJ databases">
        <title>Extensive genetic diversity and differential bi-allelic expression allows diatom success in the polar Southern Ocean.</title>
        <authorList>
            <consortium name="DOE Joint Genome Institute"/>
            <person name="Mock T."/>
            <person name="Otillar R.P."/>
            <person name="Strauss J."/>
            <person name="Dupont C."/>
            <person name="Frickenhaus S."/>
            <person name="Maumus F."/>
            <person name="Mcmullan M."/>
            <person name="Sanges R."/>
            <person name="Schmutz J."/>
            <person name="Toseland A."/>
            <person name="Valas R."/>
            <person name="Veluchamy A."/>
            <person name="Ward B.J."/>
            <person name="Allen A."/>
            <person name="Barry K."/>
            <person name="Falciatore A."/>
            <person name="Ferrante M."/>
            <person name="Fortunato A.E."/>
            <person name="Gloeckner G."/>
            <person name="Gruber A."/>
            <person name="Hipkin R."/>
            <person name="Janech M."/>
            <person name="Kroth P."/>
            <person name="Leese F."/>
            <person name="Lindquist E."/>
            <person name="Lyon B.R."/>
            <person name="Martin J."/>
            <person name="Mayer C."/>
            <person name="Parker M."/>
            <person name="Quesneville H."/>
            <person name="Raymond J."/>
            <person name="Uhlig C."/>
            <person name="Valentin K.U."/>
            <person name="Worden A.Z."/>
            <person name="Armbrust E.V."/>
            <person name="Bowler C."/>
            <person name="Green B."/>
            <person name="Moulton V."/>
            <person name="Van Oosterhout C."/>
            <person name="Grigoriev I."/>
        </authorList>
    </citation>
    <scope>NUCLEOTIDE SEQUENCE [LARGE SCALE GENOMIC DNA]</scope>
    <source>
        <strain evidence="6 7">CCMP1102</strain>
    </source>
</reference>
<feature type="domain" description="PABS" evidence="5">
    <location>
        <begin position="1"/>
        <end position="145"/>
    </location>
</feature>
<keyword evidence="6" id="KW-0489">Methyltransferase</keyword>
<dbReference type="InParanoid" id="A0A1E7FGD6"/>
<proteinExistence type="inferred from homology"/>
<dbReference type="GO" id="GO:0010487">
    <property type="term" value="F:thermospermine synthase activity"/>
    <property type="evidence" value="ECO:0007669"/>
    <property type="project" value="TreeGrafter"/>
</dbReference>
<dbReference type="AlphaFoldDB" id="A0A1E7FGD6"/>
<dbReference type="Pfam" id="PF01564">
    <property type="entry name" value="Spermine_synth"/>
    <property type="match status" value="1"/>
</dbReference>
<keyword evidence="3 4" id="KW-0620">Polyamine biosynthesis</keyword>
<dbReference type="EMBL" id="KV784357">
    <property type="protein sequence ID" value="OEU17232.1"/>
    <property type="molecule type" value="Genomic_DNA"/>
</dbReference>
<evidence type="ECO:0000313" key="7">
    <source>
        <dbReference type="Proteomes" id="UP000095751"/>
    </source>
</evidence>
<dbReference type="OrthoDB" id="39740at2759"/>
<sequence length="268" mass="29898">MDLDNIVQICSNYRPQYHEYSAHGAGRFVKDVRRIIFIGGGDSMLLHEALKYPDLELVVGLEIDQSVVRKSFKHFQTSPHFEDERVEWWFGDATKSLLLLPEDYWGSFDLVLVDLSETVMSFSVTAELDVFDALSLLLNPVGVMVKNEHYHEKFSALFDYSAELNYESPLTTQGTAAGIVEIMNAESVSIALDKSITTIVKDVAEKEGFTLIADPVFDVSVGVGVVAMKEGFISARIYPADKYVAFDINLWGSSSKIKILRKALAKAV</sequence>
<dbReference type="GO" id="GO:0032259">
    <property type="term" value="P:methylation"/>
    <property type="evidence" value="ECO:0007669"/>
    <property type="project" value="UniProtKB-KW"/>
</dbReference>
<comment type="similarity">
    <text evidence="1">Belongs to the spermidine/spermine synthase family.</text>
</comment>
<dbReference type="PANTHER" id="PTHR43317:SF1">
    <property type="entry name" value="THERMOSPERMINE SYNTHASE ACAULIS5"/>
    <property type="match status" value="1"/>
</dbReference>
<evidence type="ECO:0000259" key="5">
    <source>
        <dbReference type="PROSITE" id="PS51006"/>
    </source>
</evidence>
<keyword evidence="7" id="KW-1185">Reference proteome</keyword>
<organism evidence="6 7">
    <name type="scientific">Fragilariopsis cylindrus CCMP1102</name>
    <dbReference type="NCBI Taxonomy" id="635003"/>
    <lineage>
        <taxon>Eukaryota</taxon>
        <taxon>Sar</taxon>
        <taxon>Stramenopiles</taxon>
        <taxon>Ochrophyta</taxon>
        <taxon>Bacillariophyta</taxon>
        <taxon>Bacillariophyceae</taxon>
        <taxon>Bacillariophycidae</taxon>
        <taxon>Bacillariales</taxon>
        <taxon>Bacillariaceae</taxon>
        <taxon>Fragilariopsis</taxon>
    </lineage>
</organism>
<evidence type="ECO:0000256" key="1">
    <source>
        <dbReference type="ARBA" id="ARBA00007867"/>
    </source>
</evidence>
<protein>
    <submittedName>
        <fullName evidence="6">S-adenosyl-L-methionine-dependent methyltransferase</fullName>
    </submittedName>
</protein>
<feature type="non-terminal residue" evidence="6">
    <location>
        <position position="268"/>
    </location>
</feature>
<evidence type="ECO:0000313" key="6">
    <source>
        <dbReference type="EMBL" id="OEU17232.1"/>
    </source>
</evidence>
<accession>A0A1E7FGD6</accession>
<dbReference type="Proteomes" id="UP000095751">
    <property type="component" value="Unassembled WGS sequence"/>
</dbReference>